<proteinExistence type="predicted"/>
<organism evidence="1 2">
    <name type="scientific">Sedimenticola thiotaurini</name>
    <dbReference type="NCBI Taxonomy" id="1543721"/>
    <lineage>
        <taxon>Bacteria</taxon>
        <taxon>Pseudomonadati</taxon>
        <taxon>Pseudomonadota</taxon>
        <taxon>Gammaproteobacteria</taxon>
        <taxon>Chromatiales</taxon>
        <taxon>Sedimenticolaceae</taxon>
        <taxon>Sedimenticola</taxon>
    </lineage>
</organism>
<dbReference type="Proteomes" id="UP000034410">
    <property type="component" value="Chromosome"/>
</dbReference>
<evidence type="ECO:0000313" key="1">
    <source>
        <dbReference type="EMBL" id="AKH22230.1"/>
    </source>
</evidence>
<reference evidence="1 2" key="1">
    <citation type="journal article" date="2015" name="Genome Announc.">
        <title>Complete Genome Sequence of Sedimenticola thiotaurini Strain SIP-G1, a Polyphosphate- and Polyhydroxyalkanoate-Accumulating Sulfur-Oxidizing Gammaproteobacterium Isolated from Salt Marsh Sediments.</title>
        <authorList>
            <person name="Flood B.E."/>
            <person name="Jones D.S."/>
            <person name="Bailey J.V."/>
        </authorList>
    </citation>
    <scope>NUCLEOTIDE SEQUENCE [LARGE SCALE GENOMIC DNA]</scope>
    <source>
        <strain evidence="1 2">SIP-G1</strain>
    </source>
</reference>
<gene>
    <name evidence="1" type="ORF">AAY24_11550</name>
</gene>
<dbReference type="OrthoDB" id="1359545at2"/>
<evidence type="ECO:0000313" key="2">
    <source>
        <dbReference type="Proteomes" id="UP000034410"/>
    </source>
</evidence>
<protein>
    <submittedName>
        <fullName evidence="1">Uncharacterized protein</fullName>
    </submittedName>
</protein>
<accession>A0A0F7K4T3</accession>
<dbReference type="PATRIC" id="fig|1543721.4.peg.2393"/>
<dbReference type="KEGG" id="seds:AAY24_11550"/>
<keyword evidence="2" id="KW-1185">Reference proteome</keyword>
<name>A0A0F7K4T3_9GAMM</name>
<dbReference type="AlphaFoldDB" id="A0A0F7K4T3"/>
<dbReference type="EMBL" id="CP011412">
    <property type="protein sequence ID" value="AKH22230.1"/>
    <property type="molecule type" value="Genomic_DNA"/>
</dbReference>
<sequence>MEDGRICPPYEAFYINGMLFNAQSAFRSIARISHAFETLPEAAMEEGLDRVLTHDILNELQNIIVHGAALSRYFWPVRKGHAERGIHLRESLNIDESNPLFSRDLRNAIEHFDERLDRYLSDGIVGVVIPEYVGPKPGDDGVPGHLFRAFFTDVGIFRLLDSDHEMDPIVAEIIRIKELLEIADENGGRLPTA</sequence>